<gene>
    <name evidence="1" type="ORF">COCNU_16G001730</name>
</gene>
<proteinExistence type="predicted"/>
<accession>A0A8K0IXZ7</accession>
<evidence type="ECO:0000313" key="1">
    <source>
        <dbReference type="EMBL" id="KAG1371079.1"/>
    </source>
</evidence>
<protein>
    <submittedName>
        <fullName evidence="1">Uncharacterized protein</fullName>
    </submittedName>
</protein>
<reference evidence="1" key="2">
    <citation type="submission" date="2019-07" db="EMBL/GenBank/DDBJ databases">
        <authorList>
            <person name="Yang Y."/>
            <person name="Bocs S."/>
            <person name="Baudouin L."/>
        </authorList>
    </citation>
    <scope>NUCLEOTIDE SEQUENCE</scope>
    <source>
        <tissue evidence="1">Spear leaf of Hainan Tall coconut</tissue>
    </source>
</reference>
<keyword evidence="2" id="KW-1185">Reference proteome</keyword>
<evidence type="ECO:0000313" key="2">
    <source>
        <dbReference type="Proteomes" id="UP000797356"/>
    </source>
</evidence>
<dbReference type="Proteomes" id="UP000797356">
    <property type="component" value="Chromosome 16"/>
</dbReference>
<dbReference type="AlphaFoldDB" id="A0A8K0IXZ7"/>
<organism evidence="1 2">
    <name type="scientific">Cocos nucifera</name>
    <name type="common">Coconut palm</name>
    <dbReference type="NCBI Taxonomy" id="13894"/>
    <lineage>
        <taxon>Eukaryota</taxon>
        <taxon>Viridiplantae</taxon>
        <taxon>Streptophyta</taxon>
        <taxon>Embryophyta</taxon>
        <taxon>Tracheophyta</taxon>
        <taxon>Spermatophyta</taxon>
        <taxon>Magnoliopsida</taxon>
        <taxon>Liliopsida</taxon>
        <taxon>Arecaceae</taxon>
        <taxon>Arecoideae</taxon>
        <taxon>Cocoseae</taxon>
        <taxon>Attaleinae</taxon>
        <taxon>Cocos</taxon>
    </lineage>
</organism>
<name>A0A8K0IXZ7_COCNU</name>
<reference evidence="1" key="1">
    <citation type="journal article" date="2017" name="Gigascience">
        <title>The genome draft of coconut (Cocos nucifera).</title>
        <authorList>
            <person name="Xiao Y."/>
            <person name="Xu P."/>
            <person name="Fan H."/>
            <person name="Baudouin L."/>
            <person name="Xia W."/>
            <person name="Bocs S."/>
            <person name="Xu J."/>
            <person name="Li Q."/>
            <person name="Guo A."/>
            <person name="Zhou L."/>
            <person name="Li J."/>
            <person name="Wu Y."/>
            <person name="Ma Z."/>
            <person name="Armero A."/>
            <person name="Issali A.E."/>
            <person name="Liu N."/>
            <person name="Peng M."/>
            <person name="Yang Y."/>
        </authorList>
    </citation>
    <scope>NUCLEOTIDE SEQUENCE</scope>
    <source>
        <tissue evidence="1">Spear leaf of Hainan Tall coconut</tissue>
    </source>
</reference>
<sequence length="134" mass="14934">MDDVFDEGFRGVRKAIHIVAIFAEAAEDGEYGGKDIEPRYAISGYDGENSTLRILADRMSGLMLDTRCVLSMTDEDERIQRLREMERSCARILTAIGTFVDPDEITQLADAPAAPIIPYMHDQEMFTDIGEAPS</sequence>
<comment type="caution">
    <text evidence="1">The sequence shown here is derived from an EMBL/GenBank/DDBJ whole genome shotgun (WGS) entry which is preliminary data.</text>
</comment>
<dbReference type="OrthoDB" id="10627729at2759"/>
<dbReference type="EMBL" id="CM017887">
    <property type="protein sequence ID" value="KAG1371079.1"/>
    <property type="molecule type" value="Genomic_DNA"/>
</dbReference>